<evidence type="ECO:0000259" key="6">
    <source>
        <dbReference type="Pfam" id="PF22133"/>
    </source>
</evidence>
<dbReference type="Gene3D" id="1.20.1120.10">
    <property type="entry name" value="Clostridium botulinum neurotoxin b, 'coiled-coil' domain"/>
    <property type="match status" value="1"/>
</dbReference>
<dbReference type="InterPro" id="IPR058583">
    <property type="entry name" value="NTNH"/>
</dbReference>
<dbReference type="GO" id="GO:0006508">
    <property type="term" value="P:proteolysis"/>
    <property type="evidence" value="ECO:0007669"/>
    <property type="project" value="InterPro"/>
</dbReference>
<feature type="domain" description="Botulinum/Tetanus toxin catalytic chain" evidence="3">
    <location>
        <begin position="2"/>
        <end position="375"/>
    </location>
</feature>
<dbReference type="Pfam" id="PF07953">
    <property type="entry name" value="Toxin_R_bind_N"/>
    <property type="match status" value="1"/>
</dbReference>
<dbReference type="SUPFAM" id="SSF58091">
    <property type="entry name" value="Clostridium neurotoxins, 'coiled-coil' domain"/>
    <property type="match status" value="1"/>
</dbReference>
<reference evidence="7" key="1">
    <citation type="journal article" date="2015" name="Appl. Environ. Microbiol.">
        <title>Molecular Gene Profiling of Clostridium botulinum Group III and Its Detection in Naturally Contaminated Samples Originating from Various European Countries.</title>
        <authorList>
            <person name="Woudstra C."/>
            <person name="Le Marechal C."/>
            <person name="Souillard R."/>
            <person name="Bayon-Auboyer M.H."/>
            <person name="Anniballi F."/>
            <person name="Auricchio B."/>
            <person name="De Medici D."/>
            <person name="Bano L."/>
            <person name="Koene M."/>
            <person name="Sansonetti M.H."/>
            <person name="Desoutter D."/>
            <person name="Hansbauer E.M."/>
            <person name="Dorner M.B."/>
            <person name="Dorner B.G."/>
            <person name="Fach P."/>
        </authorList>
    </citation>
    <scope>NUCLEOTIDE SEQUENCE</scope>
    <source>
        <strain evidence="7">1663</strain>
    </source>
</reference>
<dbReference type="InterPro" id="IPR054379">
    <property type="entry name" value="NTNH_H"/>
</dbReference>
<dbReference type="GO" id="GO:0004222">
    <property type="term" value="F:metalloendopeptidase activity"/>
    <property type="evidence" value="ECO:0007669"/>
    <property type="project" value="InterPro"/>
</dbReference>
<feature type="domain" description="Clostridium neurotoxin receptor binding N-terminal" evidence="4">
    <location>
        <begin position="848"/>
        <end position="1023"/>
    </location>
</feature>
<dbReference type="SUPFAM" id="SSF49899">
    <property type="entry name" value="Concanavalin A-like lectins/glucanases"/>
    <property type="match status" value="1"/>
</dbReference>
<dbReference type="SUPFAM" id="SSF55486">
    <property type="entry name" value="Metalloproteases ('zincins'), catalytic domain"/>
    <property type="match status" value="1"/>
</dbReference>
<accession>A0A0A1ED80</accession>
<dbReference type="GO" id="GO:0008270">
    <property type="term" value="F:zinc ion binding"/>
    <property type="evidence" value="ECO:0007669"/>
    <property type="project" value="InterPro"/>
</dbReference>
<keyword evidence="2" id="KW-0843">Virulence</keyword>
<dbReference type="InterPro" id="IPR036248">
    <property type="entry name" value="Clostridium_toxin_transloc"/>
</dbReference>
<evidence type="ECO:0000256" key="2">
    <source>
        <dbReference type="ARBA" id="ARBA00023026"/>
    </source>
</evidence>
<evidence type="ECO:0000259" key="4">
    <source>
        <dbReference type="Pfam" id="PF07953"/>
    </source>
</evidence>
<dbReference type="Pfam" id="PF08470">
    <property type="entry name" value="NTNH_C"/>
    <property type="match status" value="1"/>
</dbReference>
<proteinExistence type="inferred from homology"/>
<dbReference type="InterPro" id="IPR013677">
    <property type="entry name" value="NTNH_C"/>
</dbReference>
<dbReference type="AlphaFoldDB" id="A0A0A1ED80"/>
<evidence type="ECO:0000313" key="7">
    <source>
        <dbReference type="EMBL" id="AIY29264.1"/>
    </source>
</evidence>
<organism evidence="7">
    <name type="scientific">Clostridium botulinum C</name>
    <dbReference type="NCBI Taxonomy" id="36828"/>
    <lineage>
        <taxon>Bacteria</taxon>
        <taxon>Bacillati</taxon>
        <taxon>Bacillota</taxon>
        <taxon>Clostridia</taxon>
        <taxon>Eubacteriales</taxon>
        <taxon>Clostridiaceae</taxon>
        <taxon>Clostridium</taxon>
    </lineage>
</organism>
<sequence length="1196" mass="138611">MDINDDLNINSPVDNKNVVIVRARKTNTFFKAFKVAPNIWVAPERYYGEPLDIAEEYKLDGGIYDSNFLSQDSERENFLQAIIILLKRINNTISGKQLLSLISTAIPFPYGYIGGGYSSPNIFTFGKTPKSNKKLNSLVTSTIPFPFGGYRETNYIESQNNKNFYASNIIIFGPGSNIVENNVIYYKKNDAENGMGTMAEIVFQPLLTYKYNKFYIDPAMELTKCLIKSLYFLYGIKPSDNLVVPYRLRTELDNKQFSQLNIIDLLISGGVDLEFINTNPYWFTNSYFPNSIKMFEKYKNIYKTEIEGNNAIGNDIKLRLKQKFQINVQDIWNLNLNYFCQSFNSIIPDRFSNALKHFYRKQYYTMDYTDNYNINGFVNGQINTKLPLSNKNTNIISKPEKVVNLVNENNISLMKSNIYGDGLKGTTEDFYSTYKIPYNEEYEYRFNDSDNFPLNNISIEEVDSIPEIIDINPYKDNSDNLVFTQITSMTEEVTTHTALSINYLQAQITNNENFTLSSDFSKVVSSKDKSLVYSFLDNLMSYLETIKNDGPIDTDKKYYLWLKEVFKNYSFDINLTQEIDSMCGINEVVLWFGKALNILNTSNSFVEEYQDSGAISLISKKDNLREPNIEIDDISDSLLGLSFKDLNNKLYEIYSKNIVYFKKIYFSFLDQWWTEYYSQYFELICMAKQSILAQESLVKQIVQNKFTDLSKASIPPDTLKLIRETTEKTFIDLSNESQISMNRVDNFLNKASICVFVEDIYPKFISYMEKYINNINIKTREFIQRCTNINDNEKSILINSYTFKTIDFKFLDIQSIKNFFNSQVEQVMKEILSPYQLLLFASKGPNSNIIEDISGKNTLIQYTESIELVYGVNGESLYLKSPNETIKFSNKFFTNGLTNNFTICFWLRFTGKNDDKTRLIGNKVNNCGWEIYFEDNGLVFEIIDSNGNQESVYLSNIINDNWYYISISVDRLKDQLLIFINDKNVANVSIDQILSIYSTNIISLVNKNNSIYVEELSVLDNPITSEEVIRNYFSYLDNSYIRDSSKSLLEYNKNYQLYNYVFPETSLYEVNDNNKSYLSLKNTDGINISSVKFKLINIDESKVYVQKGDECIICVLDGTEKYLDISPENNRIQLVSSKDNAKKITVNTDLFRPDCITFSYNDKYFSLSLRDGDYNWMICNDNNKVPKGAHLWILKS</sequence>
<evidence type="ECO:0000259" key="5">
    <source>
        <dbReference type="Pfam" id="PF08470"/>
    </source>
</evidence>
<dbReference type="InterPro" id="IPR012928">
    <property type="entry name" value="Toxin_rcpt-bd_N"/>
</dbReference>
<dbReference type="EMBL" id="KM496411">
    <property type="protein sequence ID" value="AIY29264.1"/>
    <property type="molecule type" value="Genomic_DNA"/>
</dbReference>
<evidence type="ECO:0000256" key="1">
    <source>
        <dbReference type="ARBA" id="ARBA00006017"/>
    </source>
</evidence>
<dbReference type="Pfam" id="PF22133">
    <property type="entry name" value="Toxin_BN_H"/>
    <property type="match status" value="1"/>
</dbReference>
<dbReference type="InterPro" id="IPR013320">
    <property type="entry name" value="ConA-like_dom_sf"/>
</dbReference>
<comment type="similarity">
    <text evidence="1">Belongs to the botulism non-toxic nonhemagglutinin family.</text>
</comment>
<name>A0A0A1ED80_CLOBO</name>
<dbReference type="GO" id="GO:0005576">
    <property type="term" value="C:extracellular region"/>
    <property type="evidence" value="ECO:0007669"/>
    <property type="project" value="InterPro"/>
</dbReference>
<dbReference type="Gene3D" id="2.60.120.200">
    <property type="match status" value="1"/>
</dbReference>
<protein>
    <submittedName>
        <fullName evidence="7">Non-toxic non-hemmagglutinin</fullName>
    </submittedName>
</protein>
<feature type="domain" description="Non-toxic nonhaemagglutinin C-terminal" evidence="5">
    <location>
        <begin position="1031"/>
        <end position="1194"/>
    </location>
</feature>
<feature type="domain" description="Non-toxic nonhaemagglutinin helical" evidence="6">
    <location>
        <begin position="506"/>
        <end position="780"/>
    </location>
</feature>
<dbReference type="Gene3D" id="2.80.10.50">
    <property type="match status" value="1"/>
</dbReference>
<dbReference type="PRINTS" id="PR00760">
    <property type="entry name" value="BONTOXILYSIN"/>
</dbReference>
<evidence type="ECO:0000259" key="3">
    <source>
        <dbReference type="Pfam" id="PF01742"/>
    </source>
</evidence>
<dbReference type="Gene3D" id="3.90.1240.10">
    <property type="entry name" value="Metalloproteases ('zincins'), catalytic domain like"/>
    <property type="match status" value="2"/>
</dbReference>
<dbReference type="NCBIfam" id="NF033911">
    <property type="entry name" value="botu_NTNH"/>
    <property type="match status" value="1"/>
</dbReference>
<dbReference type="Pfam" id="PF01742">
    <property type="entry name" value="Peptidase_M27"/>
    <property type="match status" value="1"/>
</dbReference>
<dbReference type="InterPro" id="IPR000395">
    <property type="entry name" value="Bot/tetX_LC"/>
</dbReference>